<proteinExistence type="predicted"/>
<dbReference type="EMBL" id="QSON01000003">
    <property type="protein sequence ID" value="RGJ05840.1"/>
    <property type="molecule type" value="Genomic_DNA"/>
</dbReference>
<evidence type="ECO:0000313" key="2">
    <source>
        <dbReference type="Proteomes" id="UP000263014"/>
    </source>
</evidence>
<sequence length="63" mass="7058">MVKAKDLKVGQVVRLECGDAGNWGNFEVDKITALEDSVEVLCHHGVIHMEFSWETDKMLEVIG</sequence>
<dbReference type="RefSeq" id="WP_118033104.1">
    <property type="nucleotide sequence ID" value="NZ_QSON01000003.1"/>
</dbReference>
<comment type="caution">
    <text evidence="1">The sequence shown here is derived from an EMBL/GenBank/DDBJ whole genome shotgun (WGS) entry which is preliminary data.</text>
</comment>
<evidence type="ECO:0000313" key="1">
    <source>
        <dbReference type="EMBL" id="RGJ05840.1"/>
    </source>
</evidence>
<accession>A0A374P9F4</accession>
<protein>
    <submittedName>
        <fullName evidence="1">Phosphatase</fullName>
    </submittedName>
</protein>
<gene>
    <name evidence="1" type="ORF">DXD79_07375</name>
</gene>
<name>A0A374P9F4_9FIRM</name>
<dbReference type="Proteomes" id="UP000263014">
    <property type="component" value="Unassembled WGS sequence"/>
</dbReference>
<dbReference type="AlphaFoldDB" id="A0A374P9F4"/>
<reference evidence="1 2" key="1">
    <citation type="submission" date="2018-08" db="EMBL/GenBank/DDBJ databases">
        <title>A genome reference for cultivated species of the human gut microbiota.</title>
        <authorList>
            <person name="Zou Y."/>
            <person name="Xue W."/>
            <person name="Luo G."/>
        </authorList>
    </citation>
    <scope>NUCLEOTIDE SEQUENCE [LARGE SCALE GENOMIC DNA]</scope>
    <source>
        <strain evidence="1 2">TM09-12</strain>
    </source>
</reference>
<organism evidence="1 2">
    <name type="scientific">Hungatella hathewayi</name>
    <dbReference type="NCBI Taxonomy" id="154046"/>
    <lineage>
        <taxon>Bacteria</taxon>
        <taxon>Bacillati</taxon>
        <taxon>Bacillota</taxon>
        <taxon>Clostridia</taxon>
        <taxon>Lachnospirales</taxon>
        <taxon>Lachnospiraceae</taxon>
        <taxon>Hungatella</taxon>
    </lineage>
</organism>